<gene>
    <name evidence="1" type="ORF">MM415B01683_0007</name>
</gene>
<organism evidence="1">
    <name type="scientific">viral metagenome</name>
    <dbReference type="NCBI Taxonomy" id="1070528"/>
    <lineage>
        <taxon>unclassified sequences</taxon>
        <taxon>metagenomes</taxon>
        <taxon>organismal metagenomes</taxon>
    </lineage>
</organism>
<sequence length="83" mass="9501">MTVGLSSGLMKKGKEQYDILKPTIERKYWGQYIVIEPISHEYFINVRLADALREAKNKFPDREFFSARIGFEIALSLVACCGV</sequence>
<name>A0A6M3IJI0_9ZZZZ</name>
<dbReference type="EMBL" id="MT141260">
    <property type="protein sequence ID" value="QJA57207.1"/>
    <property type="molecule type" value="Genomic_DNA"/>
</dbReference>
<accession>A0A6M3IJI0</accession>
<evidence type="ECO:0000313" key="1">
    <source>
        <dbReference type="EMBL" id="QJA57207.1"/>
    </source>
</evidence>
<protein>
    <submittedName>
        <fullName evidence="1">Uncharacterized protein</fullName>
    </submittedName>
</protein>
<reference evidence="1" key="1">
    <citation type="submission" date="2020-03" db="EMBL/GenBank/DDBJ databases">
        <title>The deep terrestrial virosphere.</title>
        <authorList>
            <person name="Holmfeldt K."/>
            <person name="Nilsson E."/>
            <person name="Simone D."/>
            <person name="Lopez-Fernandez M."/>
            <person name="Wu X."/>
            <person name="de Brujin I."/>
            <person name="Lundin D."/>
            <person name="Andersson A."/>
            <person name="Bertilsson S."/>
            <person name="Dopson M."/>
        </authorList>
    </citation>
    <scope>NUCLEOTIDE SEQUENCE</scope>
    <source>
        <strain evidence="1">MM415B01683</strain>
    </source>
</reference>
<proteinExistence type="predicted"/>
<dbReference type="AlphaFoldDB" id="A0A6M3IJI0"/>